<keyword evidence="3" id="KW-1185">Reference proteome</keyword>
<organism evidence="2 3">
    <name type="scientific">Haematococcus lacustris</name>
    <name type="common">Green alga</name>
    <name type="synonym">Haematococcus pluvialis</name>
    <dbReference type="NCBI Taxonomy" id="44745"/>
    <lineage>
        <taxon>Eukaryota</taxon>
        <taxon>Viridiplantae</taxon>
        <taxon>Chlorophyta</taxon>
        <taxon>core chlorophytes</taxon>
        <taxon>Chlorophyceae</taxon>
        <taxon>CS clade</taxon>
        <taxon>Chlamydomonadales</taxon>
        <taxon>Haematococcaceae</taxon>
        <taxon>Haematococcus</taxon>
    </lineage>
</organism>
<feature type="transmembrane region" description="Helical" evidence="1">
    <location>
        <begin position="24"/>
        <end position="42"/>
    </location>
</feature>
<proteinExistence type="predicted"/>
<gene>
    <name evidence="2" type="ORF">HaLaN_30976</name>
</gene>
<reference evidence="2 3" key="1">
    <citation type="submission" date="2020-02" db="EMBL/GenBank/DDBJ databases">
        <title>Draft genome sequence of Haematococcus lacustris strain NIES-144.</title>
        <authorList>
            <person name="Morimoto D."/>
            <person name="Nakagawa S."/>
            <person name="Yoshida T."/>
            <person name="Sawayama S."/>
        </authorList>
    </citation>
    <scope>NUCLEOTIDE SEQUENCE [LARGE SCALE GENOMIC DNA]</scope>
    <source>
        <strain evidence="2 3">NIES-144</strain>
    </source>
</reference>
<keyword evidence="1" id="KW-1133">Transmembrane helix</keyword>
<evidence type="ECO:0000256" key="1">
    <source>
        <dbReference type="SAM" id="Phobius"/>
    </source>
</evidence>
<keyword evidence="2" id="KW-0808">Transferase</keyword>
<accession>A0A6A0AGJ9</accession>
<dbReference type="AlphaFoldDB" id="A0A6A0AGJ9"/>
<keyword evidence="1" id="KW-0812">Transmembrane</keyword>
<dbReference type="Pfam" id="PF11998">
    <property type="entry name" value="DUF3493"/>
    <property type="match status" value="1"/>
</dbReference>
<protein>
    <submittedName>
        <fullName evidence="2">Acetylglucosaminyltransferase</fullName>
    </submittedName>
</protein>
<feature type="non-terminal residue" evidence="2">
    <location>
        <position position="63"/>
    </location>
</feature>
<dbReference type="GO" id="GO:0016740">
    <property type="term" value="F:transferase activity"/>
    <property type="evidence" value="ECO:0007669"/>
    <property type="project" value="UniProtKB-KW"/>
</dbReference>
<name>A0A6A0AGJ9_HAELA</name>
<sequence length="63" mass="6898">MWPAGVSIQAEHGGPDAPDLTETLQNFGINSVAVAILGFLVYRDSKQKADRITDREETLGRLQ</sequence>
<dbReference type="EMBL" id="BLLF01006007">
    <property type="protein sequence ID" value="GFH31856.1"/>
    <property type="molecule type" value="Genomic_DNA"/>
</dbReference>
<feature type="non-terminal residue" evidence="2">
    <location>
        <position position="1"/>
    </location>
</feature>
<evidence type="ECO:0000313" key="3">
    <source>
        <dbReference type="Proteomes" id="UP000485058"/>
    </source>
</evidence>
<dbReference type="InterPro" id="IPR021883">
    <property type="entry name" value="LPA1-like"/>
</dbReference>
<keyword evidence="1" id="KW-0472">Membrane</keyword>
<comment type="caution">
    <text evidence="2">The sequence shown here is derived from an EMBL/GenBank/DDBJ whole genome shotgun (WGS) entry which is preliminary data.</text>
</comment>
<dbReference type="Proteomes" id="UP000485058">
    <property type="component" value="Unassembled WGS sequence"/>
</dbReference>
<evidence type="ECO:0000313" key="2">
    <source>
        <dbReference type="EMBL" id="GFH31856.1"/>
    </source>
</evidence>